<feature type="transmembrane region" description="Helical" evidence="1">
    <location>
        <begin position="51"/>
        <end position="71"/>
    </location>
</feature>
<reference evidence="2 3" key="1">
    <citation type="submission" date="2019-05" db="EMBL/GenBank/DDBJ databases">
        <title>Genomes sequences of two Nocardia cyriacigeorgica environmental isolates, type strains Nocardia asteroides ATCC 19247 and Nocardia cyriacigeorgica DSM 44484.</title>
        <authorList>
            <person name="Vautrin F."/>
            <person name="Bergeron E."/>
            <person name="Dubost A."/>
            <person name="Abrouk D."/>
            <person name="Rodriguez Nava V."/>
            <person name="Pujic P."/>
        </authorList>
    </citation>
    <scope>NUCLEOTIDE SEQUENCE [LARGE SCALE GENOMIC DNA]</scope>
    <source>
        <strain evidence="2 3">EML 446</strain>
    </source>
</reference>
<dbReference type="EMBL" id="VBUT01000021">
    <property type="protein sequence ID" value="TLF72047.1"/>
    <property type="molecule type" value="Genomic_DNA"/>
</dbReference>
<keyword evidence="1" id="KW-0472">Membrane</keyword>
<feature type="transmembrane region" description="Helical" evidence="1">
    <location>
        <begin position="25"/>
        <end position="45"/>
    </location>
</feature>
<dbReference type="AlphaFoldDB" id="A0A5R8NC09"/>
<feature type="transmembrane region" description="Helical" evidence="1">
    <location>
        <begin position="80"/>
        <end position="101"/>
    </location>
</feature>
<evidence type="ECO:0000313" key="3">
    <source>
        <dbReference type="Proteomes" id="UP000306378"/>
    </source>
</evidence>
<dbReference type="Proteomes" id="UP000306378">
    <property type="component" value="Unassembled WGS sequence"/>
</dbReference>
<proteinExistence type="predicted"/>
<evidence type="ECO:0000313" key="2">
    <source>
        <dbReference type="EMBL" id="TLF72047.1"/>
    </source>
</evidence>
<sequence length="363" mass="39021">MGTVMIRGAGRLEDVRDVLGMRTPFAWLLAGAFSVTIIVMVFTAATDVGQLWLLTLAATIILAAGWGTMLVPGDPLPTRWAVTLAAATPLGTVLAVSQLRVPLDTSTQLWFVGATSAYLNFLCVRGATSLAWVATIAHVAICGMWSARTGQGAMTGIGFSFINFIPLLMATVFAKVVRPRARSILNLRRQETEAAAAEAAALAIQQERDHRLARLDRTARPLLEIISSGRPLSAEEQYKCRLVEAELRDVIVGGQLVDDEVAQRARAARARGVKVALDDSGGLERADETLRQSVRTVVCDALDYAQAGAVTVRTLPPGRSNLVAILVRDATELRIEITEDGVIRSDLDERPVAMPNDALDLEG</sequence>
<protein>
    <submittedName>
        <fullName evidence="2">Uncharacterized protein</fullName>
    </submittedName>
</protein>
<keyword evidence="1" id="KW-1133">Transmembrane helix</keyword>
<organism evidence="2 3">
    <name type="scientific">Nocardia cyriacigeorgica</name>
    <dbReference type="NCBI Taxonomy" id="135487"/>
    <lineage>
        <taxon>Bacteria</taxon>
        <taxon>Bacillati</taxon>
        <taxon>Actinomycetota</taxon>
        <taxon>Actinomycetes</taxon>
        <taxon>Mycobacteriales</taxon>
        <taxon>Nocardiaceae</taxon>
        <taxon>Nocardia</taxon>
    </lineage>
</organism>
<accession>A0A5R8NC09</accession>
<keyword evidence="1" id="KW-0812">Transmembrane</keyword>
<feature type="transmembrane region" description="Helical" evidence="1">
    <location>
        <begin position="153"/>
        <end position="174"/>
    </location>
</feature>
<gene>
    <name evidence="2" type="ORF">FEK34_29670</name>
</gene>
<comment type="caution">
    <text evidence="2">The sequence shown here is derived from an EMBL/GenBank/DDBJ whole genome shotgun (WGS) entry which is preliminary data.</text>
</comment>
<evidence type="ECO:0000256" key="1">
    <source>
        <dbReference type="SAM" id="Phobius"/>
    </source>
</evidence>
<name>A0A5R8NC09_9NOCA</name>